<evidence type="ECO:0000313" key="9">
    <source>
        <dbReference type="EMBL" id="CAL5988466.1"/>
    </source>
</evidence>
<keyword evidence="5 6" id="KW-0472">Membrane</keyword>
<dbReference type="InterPro" id="IPR050360">
    <property type="entry name" value="MFS_Sugar_Transporters"/>
</dbReference>
<keyword evidence="4 6" id="KW-1133">Transmembrane helix</keyword>
<feature type="transmembrane region" description="Helical" evidence="6">
    <location>
        <begin position="164"/>
        <end position="184"/>
    </location>
</feature>
<dbReference type="PANTHER" id="PTHR48022">
    <property type="entry name" value="PLASTIDIC GLUCOSE TRANSPORTER 4"/>
    <property type="match status" value="1"/>
</dbReference>
<protein>
    <submittedName>
        <fullName evidence="8">Hexose transporter</fullName>
    </submittedName>
    <submittedName>
        <fullName evidence="9">Hexose_transporter</fullName>
    </submittedName>
</protein>
<reference evidence="9 10" key="2">
    <citation type="submission" date="2024-07" db="EMBL/GenBank/DDBJ databases">
        <authorList>
            <person name="Akdeniz Z."/>
        </authorList>
    </citation>
    <scope>NUCLEOTIDE SEQUENCE [LARGE SCALE GENOMIC DNA]</scope>
</reference>
<dbReference type="GO" id="GO:0005351">
    <property type="term" value="F:carbohydrate:proton symporter activity"/>
    <property type="evidence" value="ECO:0007669"/>
    <property type="project" value="TreeGrafter"/>
</dbReference>
<dbReference type="Pfam" id="PF00083">
    <property type="entry name" value="Sugar_tr"/>
    <property type="match status" value="1"/>
</dbReference>
<evidence type="ECO:0000256" key="4">
    <source>
        <dbReference type="ARBA" id="ARBA00022989"/>
    </source>
</evidence>
<dbReference type="GO" id="GO:0016020">
    <property type="term" value="C:membrane"/>
    <property type="evidence" value="ECO:0007669"/>
    <property type="project" value="UniProtKB-SubCell"/>
</dbReference>
<evidence type="ECO:0000259" key="7">
    <source>
        <dbReference type="PROSITE" id="PS50850"/>
    </source>
</evidence>
<feature type="transmembrane region" description="Helical" evidence="6">
    <location>
        <begin position="382"/>
        <end position="403"/>
    </location>
</feature>
<evidence type="ECO:0000256" key="6">
    <source>
        <dbReference type="SAM" id="Phobius"/>
    </source>
</evidence>
<feature type="transmembrane region" description="Helical" evidence="6">
    <location>
        <begin position="221"/>
        <end position="240"/>
    </location>
</feature>
<dbReference type="PANTHER" id="PTHR48022:SF2">
    <property type="entry name" value="PLASTIDIC GLUCOSE TRANSPORTER 4"/>
    <property type="match status" value="1"/>
</dbReference>
<feature type="transmembrane region" description="Helical" evidence="6">
    <location>
        <begin position="318"/>
        <end position="342"/>
    </location>
</feature>
<dbReference type="EMBL" id="CAXDID020000022">
    <property type="protein sequence ID" value="CAL5988466.1"/>
    <property type="molecule type" value="Genomic_DNA"/>
</dbReference>
<comment type="similarity">
    <text evidence="2">Belongs to the major facilitator superfamily. Sugar transporter (TC 2.A.1.1) family.</text>
</comment>
<organism evidence="8">
    <name type="scientific">Hexamita inflata</name>
    <dbReference type="NCBI Taxonomy" id="28002"/>
    <lineage>
        <taxon>Eukaryota</taxon>
        <taxon>Metamonada</taxon>
        <taxon>Diplomonadida</taxon>
        <taxon>Hexamitidae</taxon>
        <taxon>Hexamitinae</taxon>
        <taxon>Hexamita</taxon>
    </lineage>
</organism>
<dbReference type="EMBL" id="CATOUU010001177">
    <property type="protein sequence ID" value="CAI9977306.1"/>
    <property type="molecule type" value="Genomic_DNA"/>
</dbReference>
<reference evidence="8" key="1">
    <citation type="submission" date="2023-06" db="EMBL/GenBank/DDBJ databases">
        <authorList>
            <person name="Kurt Z."/>
        </authorList>
    </citation>
    <scope>NUCLEOTIDE SEQUENCE</scope>
</reference>
<evidence type="ECO:0000313" key="8">
    <source>
        <dbReference type="EMBL" id="CAI9977306.1"/>
    </source>
</evidence>
<evidence type="ECO:0000313" key="10">
    <source>
        <dbReference type="Proteomes" id="UP001642409"/>
    </source>
</evidence>
<sequence length="423" mass="46560">MQKLTKTVLFMSSLIYGVVLTNLPIEIFNKISEITHFDCTNPTIISFVEFGFLAGATIGCITTPIYTKKFGYIKSIRALFILEMVASGLSIIPLGWIYLSLTRVLSGIFACALLELAPQYVAEVLTPQERSFSMMMFSVALNLGNVISYAVHLPISFDYDSWCITFIVPMAVSFVGFICAHFLVKRDKPQVKNQADDLIVSDESASPQVVQKERVFTKLQIFRLVCAALMLGMTQTVNGVDAILTYASNIFAGTFKSRNSGIYGSLIIGGMNVAFGLLATPIVDRCARKLMLSIGVLGVSICLILISIIYKFSLGNTFILILVSIYLLFFNMGPQPIVYMLFGEMFPQKYKIKLNALGFTTSLGTSVLAVFSFAFFTGSKQFIIYLIYGILSVFSGFTAVFAAPETFGKTLDQIEGVVEGWGK</sequence>
<feature type="transmembrane region" description="Helical" evidence="6">
    <location>
        <begin position="78"/>
        <end position="98"/>
    </location>
</feature>
<dbReference type="Proteomes" id="UP001642409">
    <property type="component" value="Unassembled WGS sequence"/>
</dbReference>
<evidence type="ECO:0000256" key="2">
    <source>
        <dbReference type="ARBA" id="ARBA00010992"/>
    </source>
</evidence>
<dbReference type="InterPro" id="IPR020846">
    <property type="entry name" value="MFS_dom"/>
</dbReference>
<keyword evidence="10" id="KW-1185">Reference proteome</keyword>
<evidence type="ECO:0000256" key="5">
    <source>
        <dbReference type="ARBA" id="ARBA00023136"/>
    </source>
</evidence>
<dbReference type="SUPFAM" id="SSF103473">
    <property type="entry name" value="MFS general substrate transporter"/>
    <property type="match status" value="1"/>
</dbReference>
<dbReference type="PROSITE" id="PS50850">
    <property type="entry name" value="MFS"/>
    <property type="match status" value="1"/>
</dbReference>
<dbReference type="InterPro" id="IPR005828">
    <property type="entry name" value="MFS_sugar_transport-like"/>
</dbReference>
<feature type="transmembrane region" description="Helical" evidence="6">
    <location>
        <begin position="290"/>
        <end position="312"/>
    </location>
</feature>
<comment type="caution">
    <text evidence="8">The sequence shown here is derived from an EMBL/GenBank/DDBJ whole genome shotgun (WGS) entry which is preliminary data.</text>
</comment>
<keyword evidence="3 6" id="KW-0812">Transmembrane</keyword>
<accession>A0AA86V5L7</accession>
<feature type="transmembrane region" description="Helical" evidence="6">
    <location>
        <begin position="354"/>
        <end position="376"/>
    </location>
</feature>
<dbReference type="InterPro" id="IPR036259">
    <property type="entry name" value="MFS_trans_sf"/>
</dbReference>
<gene>
    <name evidence="9" type="ORF">HINF_LOCUS10389</name>
    <name evidence="8" type="ORF">HINF_LOCUS64951</name>
</gene>
<name>A0AA86V5L7_9EUKA</name>
<comment type="subcellular location">
    <subcellularLocation>
        <location evidence="1">Membrane</location>
        <topology evidence="1">Multi-pass membrane protein</topology>
    </subcellularLocation>
</comment>
<feature type="transmembrane region" description="Helical" evidence="6">
    <location>
        <begin position="260"/>
        <end position="283"/>
    </location>
</feature>
<feature type="transmembrane region" description="Helical" evidence="6">
    <location>
        <begin position="7"/>
        <end position="25"/>
    </location>
</feature>
<feature type="transmembrane region" description="Helical" evidence="6">
    <location>
        <begin position="45"/>
        <end position="66"/>
    </location>
</feature>
<feature type="domain" description="Major facilitator superfamily (MFS) profile" evidence="7">
    <location>
        <begin position="5"/>
        <end position="407"/>
    </location>
</feature>
<evidence type="ECO:0000256" key="3">
    <source>
        <dbReference type="ARBA" id="ARBA00022692"/>
    </source>
</evidence>
<dbReference type="AlphaFoldDB" id="A0AA86V5L7"/>
<proteinExistence type="inferred from homology"/>
<dbReference type="Gene3D" id="1.20.1250.20">
    <property type="entry name" value="MFS general substrate transporter like domains"/>
    <property type="match status" value="2"/>
</dbReference>
<evidence type="ECO:0000256" key="1">
    <source>
        <dbReference type="ARBA" id="ARBA00004141"/>
    </source>
</evidence>